<evidence type="ECO:0000313" key="7">
    <source>
        <dbReference type="Proteomes" id="UP000182569"/>
    </source>
</evidence>
<keyword evidence="7" id="KW-1185">Reference proteome</keyword>
<dbReference type="RefSeq" id="WP_071613471.1">
    <property type="nucleotide sequence ID" value="NZ_CP015756.1"/>
</dbReference>
<evidence type="ECO:0000256" key="5">
    <source>
        <dbReference type="HAMAP-Rule" id="MF_01185"/>
    </source>
</evidence>
<keyword evidence="6" id="KW-0966">Cell projection</keyword>
<organism evidence="6 7">
    <name type="scientific">Clostridium estertheticum subsp. estertheticum</name>
    <dbReference type="NCBI Taxonomy" id="1552"/>
    <lineage>
        <taxon>Bacteria</taxon>
        <taxon>Bacillati</taxon>
        <taxon>Bacillota</taxon>
        <taxon>Clostridia</taxon>
        <taxon>Eubacteriales</taxon>
        <taxon>Clostridiaceae</taxon>
        <taxon>Clostridium</taxon>
    </lineage>
</organism>
<dbReference type="Gene3D" id="2.30.290.10">
    <property type="entry name" value="BH3618-like"/>
    <property type="match status" value="1"/>
</dbReference>
<dbReference type="GO" id="GO:0005737">
    <property type="term" value="C:cytoplasm"/>
    <property type="evidence" value="ECO:0007669"/>
    <property type="project" value="UniProtKB-SubCell"/>
</dbReference>
<comment type="function">
    <text evidence="5">Acts as an anti-CsrA protein, binds CsrA and prevents it from repressing translation of its target genes, one of which is flagellin. Binds to flagellin and participates in the assembly of the flagellum.</text>
</comment>
<dbReference type="SUPFAM" id="SSF141457">
    <property type="entry name" value="BH3618-like"/>
    <property type="match status" value="1"/>
</dbReference>
<proteinExistence type="inferred from homology"/>
<dbReference type="PANTHER" id="PTHR39190">
    <property type="entry name" value="FLAGELLAR ASSEMBLY FACTOR FLIW"/>
    <property type="match status" value="1"/>
</dbReference>
<comment type="similarity">
    <text evidence="5">Belongs to the FliW family.</text>
</comment>
<dbReference type="GO" id="GO:0044780">
    <property type="term" value="P:bacterial-type flagellum assembly"/>
    <property type="evidence" value="ECO:0007669"/>
    <property type="project" value="UniProtKB-UniRule"/>
</dbReference>
<keyword evidence="1 5" id="KW-0963">Cytoplasm</keyword>
<protein>
    <recommendedName>
        <fullName evidence="5">Flagellar assembly factor FliW</fullName>
    </recommendedName>
</protein>
<accession>A0A1J0GIM9</accession>
<dbReference type="Proteomes" id="UP000182569">
    <property type="component" value="Chromosome"/>
</dbReference>
<evidence type="ECO:0000256" key="2">
    <source>
        <dbReference type="ARBA" id="ARBA00022795"/>
    </source>
</evidence>
<name>A0A1J0GIM9_9CLOT</name>
<comment type="subcellular location">
    <subcellularLocation>
        <location evidence="5">Cytoplasm</location>
    </subcellularLocation>
</comment>
<dbReference type="KEGG" id="ceu:A7L45_14395"/>
<dbReference type="AlphaFoldDB" id="A0A1J0GIM9"/>
<dbReference type="NCBIfam" id="NF009793">
    <property type="entry name" value="PRK13285.1-1"/>
    <property type="match status" value="1"/>
</dbReference>
<keyword evidence="4 5" id="KW-0143">Chaperone</keyword>
<dbReference type="GO" id="GO:0006417">
    <property type="term" value="P:regulation of translation"/>
    <property type="evidence" value="ECO:0007669"/>
    <property type="project" value="UniProtKB-KW"/>
</dbReference>
<comment type="subunit">
    <text evidence="5">Interacts with translational regulator CsrA and flagellin(s).</text>
</comment>
<keyword evidence="2 5" id="KW-1005">Bacterial flagellum biogenesis</keyword>
<dbReference type="STRING" id="1552.A7L45_14395"/>
<evidence type="ECO:0000313" key="6">
    <source>
        <dbReference type="EMBL" id="APC41177.1"/>
    </source>
</evidence>
<dbReference type="HAMAP" id="MF_01185">
    <property type="entry name" value="FliW"/>
    <property type="match status" value="1"/>
</dbReference>
<dbReference type="PANTHER" id="PTHR39190:SF1">
    <property type="entry name" value="FLAGELLAR ASSEMBLY FACTOR FLIW"/>
    <property type="match status" value="1"/>
</dbReference>
<keyword evidence="6" id="KW-0969">Cilium</keyword>
<dbReference type="InterPro" id="IPR024046">
    <property type="entry name" value="Flagellar_assmbl_FliW_dom_sf"/>
</dbReference>
<dbReference type="Pfam" id="PF02623">
    <property type="entry name" value="FliW"/>
    <property type="match status" value="1"/>
</dbReference>
<dbReference type="InterPro" id="IPR003775">
    <property type="entry name" value="Flagellar_assembly_factor_FliW"/>
</dbReference>
<evidence type="ECO:0000256" key="3">
    <source>
        <dbReference type="ARBA" id="ARBA00022845"/>
    </source>
</evidence>
<gene>
    <name evidence="5" type="primary">fliW</name>
    <name evidence="6" type="ORF">A7L45_14395</name>
</gene>
<dbReference type="OrthoDB" id="9801235at2"/>
<sequence>MELVTKYHGVREYNDEDVIKFKKGLPGFKELKKFIIFPIENNGIFSVLHSIENTEVGLVLVSPFTISQEYEFKVPDNCVLELKITEPEEVLVLTTVTLSSNVNKMTTNLKAPIIINTKEKVGEQLILDNDKYRIKEPLFKENSK</sequence>
<evidence type="ECO:0000256" key="4">
    <source>
        <dbReference type="ARBA" id="ARBA00023186"/>
    </source>
</evidence>
<dbReference type="EMBL" id="CP015756">
    <property type="protein sequence ID" value="APC41177.1"/>
    <property type="molecule type" value="Genomic_DNA"/>
</dbReference>
<keyword evidence="3 5" id="KW-0810">Translation regulation</keyword>
<evidence type="ECO:0000256" key="1">
    <source>
        <dbReference type="ARBA" id="ARBA00022490"/>
    </source>
</evidence>
<reference evidence="7" key="1">
    <citation type="journal article" date="2016" name="Front. Microbiol.">
        <title>Complete Genome Sequence of Clostridium estertheticum DSM 8809, a Microbe Identified in Spoiled Vacuum Packed Beef.</title>
        <authorList>
            <person name="Yu Z."/>
            <person name="Gunn L."/>
            <person name="Brennan E."/>
            <person name="Reid R."/>
            <person name="Wall P.G."/>
            <person name="Gaora O.P."/>
            <person name="Hurley D."/>
            <person name="Bolton D."/>
            <person name="Fanning S."/>
        </authorList>
    </citation>
    <scope>NUCLEOTIDE SEQUENCE [LARGE SCALE GENOMIC DNA]</scope>
    <source>
        <strain evidence="7">DSM 8809</strain>
    </source>
</reference>
<keyword evidence="6" id="KW-0282">Flagellum</keyword>